<evidence type="ECO:0000256" key="1">
    <source>
        <dbReference type="SAM" id="SignalP"/>
    </source>
</evidence>
<evidence type="ECO:0000313" key="3">
    <source>
        <dbReference type="EMBL" id="CBH47957.1"/>
    </source>
</evidence>
<evidence type="ECO:0000313" key="4">
    <source>
        <dbReference type="Proteomes" id="UP000006892"/>
    </source>
</evidence>
<proteinExistence type="predicted"/>
<sequence>MQKLRTIVVAAAVAALPVVAAVPANAASLNIPGLISQGIDTLEYTAASGISDTVSSLAQYTAAHTYLTTGDPASRYIVVLGARLNADGLLPAVLNSRLNTAAAIARLHPANKVIVSGGPTQPLPYTEAQAMLAGLVLRGVNPANIVLDNDSFSTVDNARNTTQILSAAGADGAVLVTSASHIDRALATFQSASGQFRYVPVAAPGF</sequence>
<feature type="chain" id="PRO_5018587442" evidence="1">
    <location>
        <begin position="27"/>
        <end position="206"/>
    </location>
</feature>
<name>A0A3S5Y614_RHOH1</name>
<feature type="signal peptide" evidence="1">
    <location>
        <begin position="1"/>
        <end position="26"/>
    </location>
</feature>
<accession>A0A3S5Y614</accession>
<organism evidence="3">
    <name type="scientific">Rhodococcus hoagii (strain 103S)</name>
    <name type="common">Rhodococcus equi</name>
    <dbReference type="NCBI Taxonomy" id="685727"/>
    <lineage>
        <taxon>Bacteria</taxon>
        <taxon>Bacillati</taxon>
        <taxon>Actinomycetota</taxon>
        <taxon>Actinomycetes</taxon>
        <taxon>Mycobacteriales</taxon>
        <taxon>Nocardiaceae</taxon>
        <taxon>Prescottella</taxon>
    </lineage>
</organism>
<dbReference type="InterPro" id="IPR014729">
    <property type="entry name" value="Rossmann-like_a/b/a_fold"/>
</dbReference>
<dbReference type="AlphaFoldDB" id="A0A3S5Y614"/>
<dbReference type="KEGG" id="req:REQ_18910"/>
<keyword evidence="1" id="KW-0732">Signal</keyword>
<dbReference type="InterPro" id="IPR003848">
    <property type="entry name" value="DUF218"/>
</dbReference>
<dbReference type="PANTHER" id="PTHR30336:SF20">
    <property type="entry name" value="DUF218 DOMAIN-CONTAINING PROTEIN"/>
    <property type="match status" value="1"/>
</dbReference>
<dbReference type="GeneID" id="57577593"/>
<dbReference type="CDD" id="cd06259">
    <property type="entry name" value="YdcF-like"/>
    <property type="match status" value="1"/>
</dbReference>
<dbReference type="GO" id="GO:0005886">
    <property type="term" value="C:plasma membrane"/>
    <property type="evidence" value="ECO:0007669"/>
    <property type="project" value="TreeGrafter"/>
</dbReference>
<reference evidence="3" key="1">
    <citation type="journal article" date="2010" name="PLoS Genet.">
        <title>The genome of a pathogenic rhodococcus: cooptive virulence underpinned by key gene acquisitions.</title>
        <authorList>
            <person name="Letek M."/>
            <person name="Gonzalez P."/>
            <person name="Macarthur I."/>
            <person name="Rodriguez H."/>
            <person name="Freeman T.C."/>
            <person name="Valero-Rello A."/>
            <person name="Blanco M."/>
            <person name="Buckley T."/>
            <person name="Cherevach I."/>
            <person name="Fahey R."/>
            <person name="Hapeshi A."/>
            <person name="Holdstock J."/>
            <person name="Leadon D."/>
            <person name="Navas J."/>
            <person name="Ocampo A."/>
            <person name="Quail M.A."/>
            <person name="Sanders M."/>
            <person name="Scortti M.M."/>
            <person name="Prescott J.F."/>
            <person name="Fogarty U."/>
            <person name="Meijer W.G."/>
            <person name="Parkhill J."/>
            <person name="Bentley S.D."/>
            <person name="Vazquez-Boland J.A."/>
        </authorList>
    </citation>
    <scope>NUCLEOTIDE SEQUENCE [LARGE SCALE GENOMIC DNA]</scope>
    <source>
        <strain evidence="3 4">103S</strain>
    </source>
</reference>
<dbReference type="RefSeq" id="WP_013415732.1">
    <property type="nucleotide sequence ID" value="NC_014659.1"/>
</dbReference>
<gene>
    <name evidence="3" type="ordered locus">REQ_18910</name>
</gene>
<evidence type="ECO:0000259" key="2">
    <source>
        <dbReference type="Pfam" id="PF02698"/>
    </source>
</evidence>
<dbReference type="Pfam" id="PF02698">
    <property type="entry name" value="DUF218"/>
    <property type="match status" value="1"/>
</dbReference>
<protein>
    <submittedName>
        <fullName evidence="3">Secreted protein</fullName>
    </submittedName>
</protein>
<dbReference type="EMBL" id="FN563149">
    <property type="protein sequence ID" value="CBH47957.1"/>
    <property type="molecule type" value="Genomic_DNA"/>
</dbReference>
<dbReference type="PANTHER" id="PTHR30336">
    <property type="entry name" value="INNER MEMBRANE PROTEIN, PROBABLE PERMEASE"/>
    <property type="match status" value="1"/>
</dbReference>
<dbReference type="Gene3D" id="3.40.50.620">
    <property type="entry name" value="HUPs"/>
    <property type="match status" value="1"/>
</dbReference>
<feature type="domain" description="DUF218" evidence="2">
    <location>
        <begin position="76"/>
        <end position="201"/>
    </location>
</feature>
<dbReference type="Proteomes" id="UP001154400">
    <property type="component" value="Chromosome"/>
</dbReference>
<dbReference type="InterPro" id="IPR051599">
    <property type="entry name" value="Cell_Envelope_Assoc"/>
</dbReference>